<sequence>MEEIMPPERRRLLYRAQHRGFKEADLVIGTFAKQQLAAMTEAELEEFQRLLEVPDQELYAWIIGRETVPTNYEGPVMRQLQAFDLAAILTGDVSRA</sequence>
<name>E0THC0_PARBH</name>
<organism evidence="4 5">
    <name type="scientific">Parvularcula bermudensis (strain ATCC BAA-594 / HTCC2503 / KCTC 12087)</name>
    <dbReference type="NCBI Taxonomy" id="314260"/>
    <lineage>
        <taxon>Bacteria</taxon>
        <taxon>Pseudomonadati</taxon>
        <taxon>Pseudomonadota</taxon>
        <taxon>Alphaproteobacteria</taxon>
        <taxon>Parvularculales</taxon>
        <taxon>Parvularculaceae</taxon>
        <taxon>Parvularcula</taxon>
    </lineage>
</organism>
<dbReference type="EMBL" id="CP002156">
    <property type="protein sequence ID" value="ADM10210.1"/>
    <property type="molecule type" value="Genomic_DNA"/>
</dbReference>
<gene>
    <name evidence="4" type="ordered locus">PB2503_10794</name>
</gene>
<keyword evidence="5" id="KW-1185">Reference proteome</keyword>
<reference evidence="4 5" key="2">
    <citation type="journal article" date="2011" name="J. Bacteriol.">
        <title>Complete genome sequence of strain HTCC2503T of Parvularcula bermudensis, the type species of the order "Parvularculales" in the class Alphaproteobacteria.</title>
        <authorList>
            <person name="Oh H.M."/>
            <person name="Kang I."/>
            <person name="Vergin K.L."/>
            <person name="Kang D."/>
            <person name="Rhee K.H."/>
            <person name="Giovannoni S.J."/>
            <person name="Cho J.C."/>
        </authorList>
    </citation>
    <scope>NUCLEOTIDE SEQUENCE [LARGE SCALE GENOMIC DNA]</scope>
    <source>
        <strain evidence="5">ATCC BAA-594 / HTCC2503 / KCTC 12087</strain>
    </source>
</reference>
<evidence type="ECO:0000313" key="5">
    <source>
        <dbReference type="Proteomes" id="UP000001302"/>
    </source>
</evidence>
<evidence type="ECO:0000256" key="2">
    <source>
        <dbReference type="ARBA" id="ARBA00019418"/>
    </source>
</evidence>
<evidence type="ECO:0000256" key="3">
    <source>
        <dbReference type="ARBA" id="ARBA00023186"/>
    </source>
</evidence>
<keyword evidence="3" id="KW-0143">Chaperone</keyword>
<evidence type="ECO:0000313" key="4">
    <source>
        <dbReference type="EMBL" id="ADM10210.1"/>
    </source>
</evidence>
<dbReference type="InterPro" id="IPR005631">
    <property type="entry name" value="SDH"/>
</dbReference>
<proteinExistence type="inferred from homology"/>
<dbReference type="PANTHER" id="PTHR12469:SF2">
    <property type="entry name" value="SUCCINATE DEHYDROGENASE ASSEMBLY FACTOR 2, MITOCHONDRIAL"/>
    <property type="match status" value="1"/>
</dbReference>
<dbReference type="HOGENOM" id="CLU_103054_1_2_5"/>
<accession>E0THC0</accession>
<dbReference type="Pfam" id="PF03937">
    <property type="entry name" value="Sdh5"/>
    <property type="match status" value="1"/>
</dbReference>
<dbReference type="SUPFAM" id="SSF109910">
    <property type="entry name" value="YgfY-like"/>
    <property type="match status" value="1"/>
</dbReference>
<dbReference type="AlphaFoldDB" id="E0THC0"/>
<dbReference type="eggNOG" id="COG2938">
    <property type="taxonomic scope" value="Bacteria"/>
</dbReference>
<dbReference type="InterPro" id="IPR036714">
    <property type="entry name" value="SDH_sf"/>
</dbReference>
<dbReference type="Gene3D" id="1.10.150.250">
    <property type="entry name" value="Flavinator of succinate dehydrogenase"/>
    <property type="match status" value="1"/>
</dbReference>
<dbReference type="KEGG" id="pbr:PB2503_10794"/>
<reference evidence="5" key="1">
    <citation type="submission" date="2010-08" db="EMBL/GenBank/DDBJ databases">
        <title>Genome sequence of Parvularcula bermudensis HTCC2503.</title>
        <authorList>
            <person name="Kang D.-M."/>
            <person name="Oh H.-M."/>
            <person name="Cho J.-C."/>
        </authorList>
    </citation>
    <scope>NUCLEOTIDE SEQUENCE [LARGE SCALE GENOMIC DNA]</scope>
    <source>
        <strain evidence="5">ATCC BAA-594 / HTCC2503 / KCTC 12087</strain>
    </source>
</reference>
<evidence type="ECO:0000256" key="1">
    <source>
        <dbReference type="ARBA" id="ARBA00008571"/>
    </source>
</evidence>
<dbReference type="Proteomes" id="UP000001302">
    <property type="component" value="Chromosome"/>
</dbReference>
<dbReference type="STRING" id="314260.PB2503_10794"/>
<dbReference type="PANTHER" id="PTHR12469">
    <property type="entry name" value="PROTEIN EMI5 HOMOLOG, MITOCHONDRIAL"/>
    <property type="match status" value="1"/>
</dbReference>
<comment type="similarity">
    <text evidence="1">Belongs to the SdhE FAD assembly factor family.</text>
</comment>
<dbReference type="GO" id="GO:0006099">
    <property type="term" value="P:tricarboxylic acid cycle"/>
    <property type="evidence" value="ECO:0007669"/>
    <property type="project" value="TreeGrafter"/>
</dbReference>
<protein>
    <recommendedName>
        <fullName evidence="2">FAD assembly factor SdhE</fullName>
    </recommendedName>
</protein>
<dbReference type="FunFam" id="1.10.150.250:FF:000002">
    <property type="entry name" value="Succinate dehydrogenase assembly factor 2, mitochondrial"/>
    <property type="match status" value="1"/>
</dbReference>